<dbReference type="Proteomes" id="UP001143910">
    <property type="component" value="Unassembled WGS sequence"/>
</dbReference>
<gene>
    <name evidence="1" type="ORF">NQ176_g3986</name>
</gene>
<name>A0ACC1NH09_9HYPO</name>
<evidence type="ECO:0000313" key="2">
    <source>
        <dbReference type="Proteomes" id="UP001143910"/>
    </source>
</evidence>
<dbReference type="EMBL" id="JANJQO010000404">
    <property type="protein sequence ID" value="KAJ2978136.1"/>
    <property type="molecule type" value="Genomic_DNA"/>
</dbReference>
<keyword evidence="2" id="KW-1185">Reference proteome</keyword>
<comment type="caution">
    <text evidence="1">The sequence shown here is derived from an EMBL/GenBank/DDBJ whole genome shotgun (WGS) entry which is preliminary data.</text>
</comment>
<protein>
    <submittedName>
        <fullName evidence="1">Uncharacterized protein</fullName>
    </submittedName>
</protein>
<reference evidence="1" key="1">
    <citation type="submission" date="2022-08" db="EMBL/GenBank/DDBJ databases">
        <title>Genome Sequence of Lecanicillium fungicola.</title>
        <authorList>
            <person name="Buettner E."/>
        </authorList>
    </citation>
    <scope>NUCLEOTIDE SEQUENCE</scope>
    <source>
        <strain evidence="1">Babe33</strain>
    </source>
</reference>
<organism evidence="1 2">
    <name type="scientific">Zarea fungicola</name>
    <dbReference type="NCBI Taxonomy" id="93591"/>
    <lineage>
        <taxon>Eukaryota</taxon>
        <taxon>Fungi</taxon>
        <taxon>Dikarya</taxon>
        <taxon>Ascomycota</taxon>
        <taxon>Pezizomycotina</taxon>
        <taxon>Sordariomycetes</taxon>
        <taxon>Hypocreomycetidae</taxon>
        <taxon>Hypocreales</taxon>
        <taxon>Cordycipitaceae</taxon>
        <taxon>Zarea</taxon>
    </lineage>
</organism>
<proteinExistence type="predicted"/>
<accession>A0ACC1NH09</accession>
<sequence>MVALTALVTSRAYVDQVDYVNVPGKKITYVYGNCHAELFGKPHGFSVAAKDLLSSFGQLAARCQNGWFYYDSGWVGGAIGGRAGWKRDTEEDSMSYLLKDAIFTWEEADSPEQLPLPEDSVSDKDLNDTKGTVDSTVKRQHSSHLIPRASPVGVLVSKRGVKNLMFYLYRGTGYHDKNQQPKCYEFPFAVYAAVGAVINSAKSNFGTGVLRNGIAQQQPSLAGVTAIALAAQLNTGVFSNWDKLATFLDGEFLTSVVGVLMSQAVYNMAVEGWTGAVYHIYNPYNEVVVTFILNGVTGLVSALPTG</sequence>
<evidence type="ECO:0000313" key="1">
    <source>
        <dbReference type="EMBL" id="KAJ2978136.1"/>
    </source>
</evidence>